<evidence type="ECO:0000313" key="2">
    <source>
        <dbReference type="Proteomes" id="UP000789508"/>
    </source>
</evidence>
<dbReference type="EMBL" id="CAJVPS010010171">
    <property type="protein sequence ID" value="CAG8656076.1"/>
    <property type="molecule type" value="Genomic_DNA"/>
</dbReference>
<dbReference type="AlphaFoldDB" id="A0A9N9H610"/>
<name>A0A9N9H610_9GLOM</name>
<organism evidence="1 2">
    <name type="scientific">Ambispora leptoticha</name>
    <dbReference type="NCBI Taxonomy" id="144679"/>
    <lineage>
        <taxon>Eukaryota</taxon>
        <taxon>Fungi</taxon>
        <taxon>Fungi incertae sedis</taxon>
        <taxon>Mucoromycota</taxon>
        <taxon>Glomeromycotina</taxon>
        <taxon>Glomeromycetes</taxon>
        <taxon>Archaeosporales</taxon>
        <taxon>Ambisporaceae</taxon>
        <taxon>Ambispora</taxon>
    </lineage>
</organism>
<dbReference type="OrthoDB" id="9895617at2759"/>
<reference evidence="1" key="1">
    <citation type="submission" date="2021-06" db="EMBL/GenBank/DDBJ databases">
        <authorList>
            <person name="Kallberg Y."/>
            <person name="Tangrot J."/>
            <person name="Rosling A."/>
        </authorList>
    </citation>
    <scope>NUCLEOTIDE SEQUENCE</scope>
    <source>
        <strain evidence="1">FL130A</strain>
    </source>
</reference>
<keyword evidence="2" id="KW-1185">Reference proteome</keyword>
<proteinExistence type="predicted"/>
<sequence length="397" mass="46293">MTGLLKLAKQFLRSLKSKTWWKTALSLSYLNIAASQHKKQWEDKSKKAHEYLAKEITEPDVEKKLIDNTDKYVVDNITKMIEKYHNKGAAIAVVIVSKQKDDDSIELDDTICEEFHAPIAEIIDTIKKKVTNPKLKLPEFSSSLATAVNLSYLNNAAPKYESDWFVVDIISDKIIDEQKRDKIDRKKVEISKVEESKDKVSPEERCSNKDNNLQFPSDYAFISVIRLELIRAKNENLIFEFFNEESKEIVTQTKMIDNDLDLVWNEVHYLLTKNIGNKFIFDVMDYCSSTEDKSLGNYYEVNRDFVTEISEAPNGSFPPSNTLANLFGITIWFLKSMLKEYRREWANIYERAEQYINNEIHCNQKQYINNEIHCNQKLEKIVLDTDEKAVHGRFNIR</sequence>
<evidence type="ECO:0000313" key="1">
    <source>
        <dbReference type="EMBL" id="CAG8656076.1"/>
    </source>
</evidence>
<accession>A0A9N9H610</accession>
<gene>
    <name evidence="1" type="ORF">ALEPTO_LOCUS10174</name>
</gene>
<dbReference type="SUPFAM" id="SSF49562">
    <property type="entry name" value="C2 domain (Calcium/lipid-binding domain, CaLB)"/>
    <property type="match status" value="1"/>
</dbReference>
<dbReference type="Proteomes" id="UP000789508">
    <property type="component" value="Unassembled WGS sequence"/>
</dbReference>
<comment type="caution">
    <text evidence="1">The sequence shown here is derived from an EMBL/GenBank/DDBJ whole genome shotgun (WGS) entry which is preliminary data.</text>
</comment>
<protein>
    <submittedName>
        <fullName evidence="1">9705_t:CDS:1</fullName>
    </submittedName>
</protein>
<dbReference type="InterPro" id="IPR035892">
    <property type="entry name" value="C2_domain_sf"/>
</dbReference>